<dbReference type="EMBL" id="ML986781">
    <property type="protein sequence ID" value="KAF2258130.1"/>
    <property type="molecule type" value="Genomic_DNA"/>
</dbReference>
<proteinExistence type="predicted"/>
<dbReference type="Pfam" id="PF13087">
    <property type="entry name" value="AAA_12"/>
    <property type="match status" value="1"/>
</dbReference>
<feature type="domain" description="DNA2/NAM7 helicase-like C-terminal" evidence="1">
    <location>
        <begin position="45"/>
        <end position="220"/>
    </location>
</feature>
<evidence type="ECO:0000313" key="3">
    <source>
        <dbReference type="Proteomes" id="UP000800093"/>
    </source>
</evidence>
<dbReference type="GO" id="GO:0031048">
    <property type="term" value="P:regulatory ncRNA-mediated heterochromatin formation"/>
    <property type="evidence" value="ECO:0007669"/>
    <property type="project" value="TreeGrafter"/>
</dbReference>
<dbReference type="InterPro" id="IPR027417">
    <property type="entry name" value="P-loop_NTPase"/>
</dbReference>
<evidence type="ECO:0000259" key="1">
    <source>
        <dbReference type="Pfam" id="PF13087"/>
    </source>
</evidence>
<evidence type="ECO:0000313" key="2">
    <source>
        <dbReference type="EMBL" id="KAF2258130.1"/>
    </source>
</evidence>
<gene>
    <name evidence="2" type="ORF">CC78DRAFT_587490</name>
</gene>
<keyword evidence="3" id="KW-1185">Reference proteome</keyword>
<dbReference type="InterPro" id="IPR041679">
    <property type="entry name" value="DNA2/NAM7-like_C"/>
</dbReference>
<reference evidence="3" key="1">
    <citation type="journal article" date="2020" name="Stud. Mycol.">
        <title>101 Dothideomycetes genomes: A test case for predicting lifestyles and emergence of pathogens.</title>
        <authorList>
            <person name="Haridas S."/>
            <person name="Albert R."/>
            <person name="Binder M."/>
            <person name="Bloem J."/>
            <person name="LaButti K."/>
            <person name="Salamov A."/>
            <person name="Andreopoulos B."/>
            <person name="Baker S."/>
            <person name="Barry K."/>
            <person name="Bills G."/>
            <person name="Bluhm B."/>
            <person name="Cannon C."/>
            <person name="Castanera R."/>
            <person name="Culley D."/>
            <person name="Daum C."/>
            <person name="Ezra D."/>
            <person name="Gonzalez J."/>
            <person name="Henrissat B."/>
            <person name="Kuo A."/>
            <person name="Liang C."/>
            <person name="Lipzen A."/>
            <person name="Lutzoni F."/>
            <person name="Magnuson J."/>
            <person name="Mondo S."/>
            <person name="Nolan M."/>
            <person name="Ohm R."/>
            <person name="Pangilinan J."/>
            <person name="Park H.-J."/>
            <person name="Ramirez L."/>
            <person name="Alfaro M."/>
            <person name="Sun H."/>
            <person name="Tritt A."/>
            <person name="Yoshinaga Y."/>
            <person name="Zwiers L.-H."/>
            <person name="Turgeon B."/>
            <person name="Goodwin S."/>
            <person name="Spatafora J."/>
            <person name="Crous P."/>
            <person name="Grigoriev I."/>
        </authorList>
    </citation>
    <scope>NUCLEOTIDE SEQUENCE [LARGE SCALE GENOMIC DNA]</scope>
    <source>
        <strain evidence="3">CBS 304.66</strain>
    </source>
</reference>
<dbReference type="OrthoDB" id="2423195at2759"/>
<organism evidence="2 3">
    <name type="scientific">Lojkania enalia</name>
    <dbReference type="NCBI Taxonomy" id="147567"/>
    <lineage>
        <taxon>Eukaryota</taxon>
        <taxon>Fungi</taxon>
        <taxon>Dikarya</taxon>
        <taxon>Ascomycota</taxon>
        <taxon>Pezizomycotina</taxon>
        <taxon>Dothideomycetes</taxon>
        <taxon>Pleosporomycetidae</taxon>
        <taxon>Pleosporales</taxon>
        <taxon>Pleosporales incertae sedis</taxon>
        <taxon>Lojkania</taxon>
    </lineage>
</organism>
<dbReference type="Gene3D" id="3.40.50.300">
    <property type="entry name" value="P-loop containing nucleotide triphosphate hydrolases"/>
    <property type="match status" value="1"/>
</dbReference>
<name>A0A9P4K0W1_9PLEO</name>
<dbReference type="Proteomes" id="UP000800093">
    <property type="component" value="Unassembled WGS sequence"/>
</dbReference>
<protein>
    <recommendedName>
        <fullName evidence="1">DNA2/NAM7 helicase-like C-terminal domain-containing protein</fullName>
    </recommendedName>
</protein>
<dbReference type="GO" id="GO:0031380">
    <property type="term" value="C:nuclear RNA-directed RNA polymerase complex"/>
    <property type="evidence" value="ECO:0007669"/>
    <property type="project" value="TreeGrafter"/>
</dbReference>
<dbReference type="AlphaFoldDB" id="A0A9P4K0W1"/>
<dbReference type="PANTHER" id="PTHR10887">
    <property type="entry name" value="DNA2/NAM7 HELICASE FAMILY"/>
    <property type="match status" value="1"/>
</dbReference>
<comment type="caution">
    <text evidence="2">The sequence shown here is derived from an EMBL/GenBank/DDBJ whole genome shotgun (WGS) entry which is preliminary data.</text>
</comment>
<dbReference type="PANTHER" id="PTHR10887:SF445">
    <property type="entry name" value="NFX1-TYPE ZINC FINGER-CONTAINING PROTEIN 1"/>
    <property type="match status" value="1"/>
</dbReference>
<dbReference type="InterPro" id="IPR045055">
    <property type="entry name" value="DNA2/NAM7-like"/>
</dbReference>
<accession>A0A9P4K0W1</accession>
<sequence length="550" mass="61896">MLTTLLPSIEHAVLIGDHLQLRVSSNTNEFQYEHPQGRQYALDMLFERLVQPLLEILSITLLYSSLEIQRRRDPSISNFIWQTLYPAIKDDSRVMSYPEVVDLRKCPFWFDHKYTEVGADINDFIATSKSKDFRVDGYSLFRPAFQDKNKLSQSLEVALNDRDRNDLEAAGIIEERSCTLQQAKGIAKTSLLRTVGIATVDNFQGEESKIVIISLVRCNDINITHAPCLVASLATRNARLLSEISISFSSADISSKTNSAGKTRILILYSAQPRLHERSANANTLSMFNVMRMLTRNISNAEQQARRPYFVVTNLSILEKLDLCARGYARFPLHILDVANNVPRFAPLAPMLTVHLLARIVDVHCYVQLLVTGYLAVSVVQSYSPAAINVLAIIKDMPVDFIELKKYGEIDAHRDPCVFLPCRRFLAMTNMDGRADFAIAYELNPDVSVKSIKASPPFSTSLQDLPTCPTCRGSLRSINRYGRIVRRILIDESTKRVVILVGTMYGSLVGRVHDEQEALLVTTTTADLPPFTEPLTFCGNRDQEFSNILK</sequence>